<feature type="region of interest" description="Disordered" evidence="1">
    <location>
        <begin position="328"/>
        <end position="405"/>
    </location>
</feature>
<dbReference type="GeneID" id="87952441"/>
<dbReference type="Proteomes" id="UP001329825">
    <property type="component" value="Chromosome 1"/>
</dbReference>
<feature type="compositionally biased region" description="Polar residues" evidence="1">
    <location>
        <begin position="335"/>
        <end position="352"/>
    </location>
</feature>
<name>A0ABZ1CP57_9TREE</name>
<dbReference type="RefSeq" id="XP_062788145.1">
    <property type="nucleotide sequence ID" value="XM_062932094.1"/>
</dbReference>
<keyword evidence="3" id="KW-1185">Reference proteome</keyword>
<gene>
    <name evidence="2" type="ORF">IL334_000310</name>
</gene>
<evidence type="ECO:0000256" key="1">
    <source>
        <dbReference type="SAM" id="MobiDB-lite"/>
    </source>
</evidence>
<reference evidence="2 3" key="1">
    <citation type="submission" date="2024-01" db="EMBL/GenBank/DDBJ databases">
        <title>Comparative genomics of Cryptococcus and Kwoniella reveals pathogenesis evolution and contrasting modes of karyotype evolution via chromosome fusion or intercentromeric recombination.</title>
        <authorList>
            <person name="Coelho M.A."/>
            <person name="David-Palma M."/>
            <person name="Shea T."/>
            <person name="Bowers K."/>
            <person name="McGinley-Smith S."/>
            <person name="Mohammad A.W."/>
            <person name="Gnirke A."/>
            <person name="Yurkov A.M."/>
            <person name="Nowrousian M."/>
            <person name="Sun S."/>
            <person name="Cuomo C.A."/>
            <person name="Heitman J."/>
        </authorList>
    </citation>
    <scope>NUCLEOTIDE SEQUENCE [LARGE SCALE GENOMIC DNA]</scope>
    <source>
        <strain evidence="2">CBS 11374</strain>
    </source>
</reference>
<protein>
    <submittedName>
        <fullName evidence="2">Uncharacterized protein</fullName>
    </submittedName>
</protein>
<evidence type="ECO:0000313" key="2">
    <source>
        <dbReference type="EMBL" id="WRT63405.1"/>
    </source>
</evidence>
<dbReference type="EMBL" id="CP141881">
    <property type="protein sequence ID" value="WRT63405.1"/>
    <property type="molecule type" value="Genomic_DNA"/>
</dbReference>
<evidence type="ECO:0000313" key="3">
    <source>
        <dbReference type="Proteomes" id="UP001329825"/>
    </source>
</evidence>
<sequence>MSQRFNLNDDPASLGTYQASHTAYLPSLTATPSSVNIPLRPSPRSLGLSISASGQLSFIDDKTGTNPFSTHPIFDDHQLIIGSPTNDPDFTQPQGAFFGRGMNVTERFLNVASFQVKRKYDLIPSILRSLTREFENVNLNDEIHDVYMTIDQADTISKFTGITFNLVPPAKKGWVKKAYHEGYEGDRSGQSDDDSLCVTSHRNPNNDLGEFDCLEGYEWKANSQSPENNLTLHFDTEKSKLFDESNEEPKEEMKALFGGSKEIDVDVEATIRLNGFSHLKEHPDPAHWGTITTDLHRHQLDSALTGPHRLQTSVEIPEDDPPNYDMLHPRCAAHSPSSVDTTDNQSITSSIAPPTDTRSETAPPITQPRMPSTSASSGNRRRIVVLPAGGKAEVTNGGLRRQRRK</sequence>
<accession>A0ABZ1CP57</accession>
<organism evidence="2 3">
    <name type="scientific">Kwoniella shivajii</name>
    <dbReference type="NCBI Taxonomy" id="564305"/>
    <lineage>
        <taxon>Eukaryota</taxon>
        <taxon>Fungi</taxon>
        <taxon>Dikarya</taxon>
        <taxon>Basidiomycota</taxon>
        <taxon>Agaricomycotina</taxon>
        <taxon>Tremellomycetes</taxon>
        <taxon>Tremellales</taxon>
        <taxon>Cryptococcaceae</taxon>
        <taxon>Kwoniella</taxon>
    </lineage>
</organism>
<feature type="compositionally biased region" description="Polar residues" evidence="1">
    <location>
        <begin position="369"/>
        <end position="378"/>
    </location>
</feature>
<proteinExistence type="predicted"/>